<dbReference type="GO" id="GO:0016020">
    <property type="term" value="C:membrane"/>
    <property type="evidence" value="ECO:0007669"/>
    <property type="project" value="InterPro"/>
</dbReference>
<sequence length="1546" mass="169415">MKRETAFHFGKVWRLLLSLFVVVNTLSALLMPDGSASAADTTGGTVSTDYQVEINETISSNGFTHPGVGLTKATLETMRVGVLEQKEPWYSYYQAMTVSSAASKTVTSSNASSTDPTKPAVLAFDSQSFNSKFRADGLKAYTQSLMYYITGDETYRANAMTIIRIWSQMDPVQYKYFTDSHIHTGIPLNRMVTAAEILRYSSYQTAELQWTDKDTADFTNNLITPVIDTFLHDQNHFMNQHNYPLLGAMAGYIFTDNRDRYNEAVEWWSVNKTAVDQGFNGSIKQLFRLIDTNALTGEVLDEPIVQHVEMGRDQAHGGGDLTNAAIVSRMLLAQGTLIDPEEGTVSTEANAVGPYEFLNDRILAAANYFWQYMLGYETPWTPVAYSIAPDGTTRDTYNQLATGYRGRFNTANFWDLYSYYTYVKGVNIAEKAPYFYEVFTKKLPSNFYYGEGFNLNWDNSDGGGDFWLYLPEEAEGEAVKWVPKPQTSPSLIEIEDRYTSFDGNTATVQEGDTFFVRFDVTEAGSEIALLNASSSKKTIGFKIRTNGVATLEMNPGINDTLTLPDTRGQWRYVTYTMGEFQSLGDIIYLKVKGSGTIVDIDHLNVQAGAQLTPPVFTVGNSDMNLFTYVGAPVSIDLSAADSNSTDVVIYDSSIVPQGAALNTSTGAFSWQPTQAGIISFNVTASDGTTITSKNVNIVVANERASAVEATIAPYDPASVYVTATLNHYKTVYTDTISQIDSVSDEAFNQQLQTLRSTIESLKLVTPLLKLDGSIDYHDIIAASTLGKVIVNLVDGDNNTGTAYTTAPYPDLYHILDFGPDYKVSATAFGLQSNIFADRLAKSAVFGSNDKENWTRLTPGLTAFTQSFQTLNVAEDYKNAKFRFIKIQLLDPQPDIIHNLSQNMFEMTEFRIYGQRYEIGNKIESVAIGSAKSVSGKITLGDTVKLTIKAKEVIQNVNVKIQGVIATVTTQDHINWTAEAATTGNVPTGTVKFSVDYEWSDGTNGDTITLTTDNSKLFLVDRSKFIDVQALATVTASDKQWPGTGLSKEQVGYLLFDGDIATAGDLNTSIGSYYTISFGEHASVKLSEIVLMPRTGNSARMNGLIVQGSNDNVNWINLTVPLKGSTEGTWSDIREGQLLDQQYYHYLRLYNSAAWSGNVAEVEFYGDVDYDLEYVNSKVVGPDGYTTGSYYLYQKEVERIKTAMGQQGANKTMLLAELTQAKVILLSKSTIYSEKIEVTSSMVTSSGVSYDGTADAAQNGWRAFDGNSSTSPDTKTSLGWVRVDLGAGHEPAIGNIKFLPRVGNYVRMNGAIIQGSNDGVNFENLYTITGITSVKWYETVISNDKAYRYLRYYSPNGFANIAELEFYKNTKDKTLLTLLLQEAAAIESEKYTVESIADLTAAVTAAGNTNGSTAATQVEIDAAAAVLKESLERLELLKVNQQPVFETIAPITVAVGGTVSFAVYAADADDQEVTYSALSLPEGASFDENSRQFTWTPSVAGTYTLSFKAVDSHEGEARLDVTLTVTNAGVASATLSEPSADYVKTPS</sequence>
<protein>
    <recommendedName>
        <fullName evidence="4">Alginate lyase domain-containing protein</fullName>
    </recommendedName>
</protein>
<dbReference type="GO" id="GO:0005509">
    <property type="term" value="F:calcium ion binding"/>
    <property type="evidence" value="ECO:0007669"/>
    <property type="project" value="InterPro"/>
</dbReference>
<dbReference type="Pfam" id="PF05345">
    <property type="entry name" value="He_PIG"/>
    <property type="match status" value="2"/>
</dbReference>
<dbReference type="Proteomes" id="UP000463051">
    <property type="component" value="Unassembled WGS sequence"/>
</dbReference>
<feature type="chain" id="PRO_5031268958" description="Alginate lyase domain-containing protein" evidence="1">
    <location>
        <begin position="39"/>
        <end position="1546"/>
    </location>
</feature>
<dbReference type="Gene3D" id="2.60.40.10">
    <property type="entry name" value="Immunoglobulins"/>
    <property type="match status" value="2"/>
</dbReference>
<gene>
    <name evidence="2" type="ORF">GJB61_18800</name>
</gene>
<organism evidence="2 3">
    <name type="scientific">Paenibacillus monticola</name>
    <dbReference type="NCBI Taxonomy" id="2666075"/>
    <lineage>
        <taxon>Bacteria</taxon>
        <taxon>Bacillati</taxon>
        <taxon>Bacillota</taxon>
        <taxon>Bacilli</taxon>
        <taxon>Bacillales</taxon>
        <taxon>Paenibacillaceae</taxon>
        <taxon>Paenibacillus</taxon>
    </lineage>
</organism>
<evidence type="ECO:0008006" key="4">
    <source>
        <dbReference type="Google" id="ProtNLM"/>
    </source>
</evidence>
<evidence type="ECO:0000313" key="2">
    <source>
        <dbReference type="EMBL" id="MRN55030.1"/>
    </source>
</evidence>
<dbReference type="InterPro" id="IPR015919">
    <property type="entry name" value="Cadherin-like_sf"/>
</dbReference>
<dbReference type="InterPro" id="IPR013783">
    <property type="entry name" value="Ig-like_fold"/>
</dbReference>
<name>A0A7X2L380_9BACL</name>
<dbReference type="SUPFAM" id="SSF48230">
    <property type="entry name" value="Chondroitin AC/alginate lyase"/>
    <property type="match status" value="1"/>
</dbReference>
<comment type="caution">
    <text evidence="2">The sequence shown here is derived from an EMBL/GenBank/DDBJ whole genome shotgun (WGS) entry which is preliminary data.</text>
</comment>
<keyword evidence="3" id="KW-1185">Reference proteome</keyword>
<dbReference type="InterPro" id="IPR008929">
    <property type="entry name" value="Chondroitin_lyas"/>
</dbReference>
<dbReference type="InterPro" id="IPR008979">
    <property type="entry name" value="Galactose-bd-like_sf"/>
</dbReference>
<dbReference type="EMBL" id="WJXB01000007">
    <property type="protein sequence ID" value="MRN55030.1"/>
    <property type="molecule type" value="Genomic_DNA"/>
</dbReference>
<dbReference type="Gene3D" id="2.60.120.260">
    <property type="entry name" value="Galactose-binding domain-like"/>
    <property type="match status" value="3"/>
</dbReference>
<proteinExistence type="predicted"/>
<dbReference type="Gene3D" id="1.50.10.100">
    <property type="entry name" value="Chondroitin AC/alginate lyase"/>
    <property type="match status" value="1"/>
</dbReference>
<accession>A0A7X2L380</accession>
<feature type="signal peptide" evidence="1">
    <location>
        <begin position="1"/>
        <end position="38"/>
    </location>
</feature>
<dbReference type="SUPFAM" id="SSF49785">
    <property type="entry name" value="Galactose-binding domain-like"/>
    <property type="match status" value="3"/>
</dbReference>
<evidence type="ECO:0000256" key="1">
    <source>
        <dbReference type="SAM" id="SignalP"/>
    </source>
</evidence>
<dbReference type="RefSeq" id="WP_154120540.1">
    <property type="nucleotide sequence ID" value="NZ_WJXB01000007.1"/>
</dbReference>
<keyword evidence="1" id="KW-0732">Signal</keyword>
<dbReference type="SUPFAM" id="SSF49313">
    <property type="entry name" value="Cadherin-like"/>
    <property type="match status" value="2"/>
</dbReference>
<reference evidence="2 3" key="1">
    <citation type="submission" date="2019-11" db="EMBL/GenBank/DDBJ databases">
        <title>Paenibacillus monticola sp. nov., a novel PGPR strain isolated from mountain sample in China.</title>
        <authorList>
            <person name="Zhao Q."/>
            <person name="Li H.-P."/>
            <person name="Zhang J.-L."/>
        </authorList>
    </citation>
    <scope>NUCLEOTIDE SEQUENCE [LARGE SCALE GENOMIC DNA]</scope>
    <source>
        <strain evidence="2 3">LC-T2</strain>
    </source>
</reference>
<dbReference type="Gene3D" id="1.20.1270.90">
    <property type="entry name" value="AF1782-like"/>
    <property type="match status" value="1"/>
</dbReference>
<evidence type="ECO:0000313" key="3">
    <source>
        <dbReference type="Proteomes" id="UP000463051"/>
    </source>
</evidence>